<dbReference type="KEGG" id="ppsc:EHS13_32895"/>
<proteinExistence type="predicted"/>
<dbReference type="PROSITE" id="PS51257">
    <property type="entry name" value="PROKAR_LIPOPROTEIN"/>
    <property type="match status" value="1"/>
</dbReference>
<evidence type="ECO:0000313" key="1">
    <source>
        <dbReference type="EMBL" id="QGQ99321.1"/>
    </source>
</evidence>
<dbReference type="PANTHER" id="PTHR43649:SF12">
    <property type="entry name" value="DIACETYLCHITOBIOSE BINDING PROTEIN DASA"/>
    <property type="match status" value="1"/>
</dbReference>
<reference evidence="2" key="1">
    <citation type="submission" date="2018-11" db="EMBL/GenBank/DDBJ databases">
        <title>Complete genome sequence of Paenibacillus sp. ML311-T8.</title>
        <authorList>
            <person name="Nam Y.-D."/>
            <person name="Kang J."/>
            <person name="Chung W.-H."/>
            <person name="Park Y.S."/>
        </authorList>
    </citation>
    <scope>NUCLEOTIDE SEQUENCE [LARGE SCALE GENOMIC DNA]</scope>
    <source>
        <strain evidence="2">ML311-T8</strain>
    </source>
</reference>
<dbReference type="Gene3D" id="3.40.190.10">
    <property type="entry name" value="Periplasmic binding protein-like II"/>
    <property type="match status" value="1"/>
</dbReference>
<dbReference type="OrthoDB" id="9782846at2"/>
<dbReference type="PANTHER" id="PTHR43649">
    <property type="entry name" value="ARABINOSE-BINDING PROTEIN-RELATED"/>
    <property type="match status" value="1"/>
</dbReference>
<name>A0A6B8RSB3_9BACL</name>
<organism evidence="1 2">
    <name type="scientific">Paenibacillus psychroresistens</name>
    <dbReference type="NCBI Taxonomy" id="1778678"/>
    <lineage>
        <taxon>Bacteria</taxon>
        <taxon>Bacillati</taxon>
        <taxon>Bacillota</taxon>
        <taxon>Bacilli</taxon>
        <taxon>Bacillales</taxon>
        <taxon>Paenibacillaceae</taxon>
        <taxon>Paenibacillus</taxon>
    </lineage>
</organism>
<gene>
    <name evidence="1" type="ORF">EHS13_32895</name>
</gene>
<protein>
    <submittedName>
        <fullName evidence="1">Extracellular solute-binding protein</fullName>
    </submittedName>
</protein>
<keyword evidence="2" id="KW-1185">Reference proteome</keyword>
<dbReference type="AlphaFoldDB" id="A0A6B8RSB3"/>
<dbReference type="EMBL" id="CP034235">
    <property type="protein sequence ID" value="QGQ99321.1"/>
    <property type="molecule type" value="Genomic_DNA"/>
</dbReference>
<sequence>MRIKRMHWIIIIILLVITTSACNKTKELSEPIEIHFQSTSTKSMSSGGPMGDPINDAIANYHKLNPLITIILDYLPESLMKQIDVNGEPMTSIMFTFEDMVKLLESNAPPDIISISPGDLPLAESKDLLYNLLQISGAKKMDINKQILDLATINGKLLTLPYAANPNAIFFNKNIFDEAHIPYPQGDWTWEEFRDVSKKLGATPIPMLT</sequence>
<dbReference type="InterPro" id="IPR006059">
    <property type="entry name" value="SBP"/>
</dbReference>
<dbReference type="InterPro" id="IPR050490">
    <property type="entry name" value="Bact_solute-bd_prot1"/>
</dbReference>
<dbReference type="Pfam" id="PF01547">
    <property type="entry name" value="SBP_bac_1"/>
    <property type="match status" value="1"/>
</dbReference>
<accession>A0A6B8RSB3</accession>
<dbReference type="SUPFAM" id="SSF53850">
    <property type="entry name" value="Periplasmic binding protein-like II"/>
    <property type="match status" value="1"/>
</dbReference>
<dbReference type="RefSeq" id="WP_155704459.1">
    <property type="nucleotide sequence ID" value="NZ_CP034235.1"/>
</dbReference>
<dbReference type="Proteomes" id="UP000426246">
    <property type="component" value="Chromosome"/>
</dbReference>
<evidence type="ECO:0000313" key="2">
    <source>
        <dbReference type="Proteomes" id="UP000426246"/>
    </source>
</evidence>